<dbReference type="GeneID" id="300406916"/>
<dbReference type="EMBL" id="CABPSK010000006">
    <property type="protein sequence ID" value="VVE54561.1"/>
    <property type="molecule type" value="Genomic_DNA"/>
</dbReference>
<dbReference type="Proteomes" id="UP000366945">
    <property type="component" value="Unassembled WGS sequence"/>
</dbReference>
<evidence type="ECO:0000313" key="3">
    <source>
        <dbReference type="Proteomes" id="UP000366945"/>
    </source>
</evidence>
<gene>
    <name evidence="2" type="ORF">PPN31114_04938</name>
</gene>
<name>A0A5E4Z018_9BURK</name>
<dbReference type="AlphaFoldDB" id="A0A5E4Z018"/>
<accession>A0A5E4Z018</accession>
<reference evidence="2 3" key="1">
    <citation type="submission" date="2019-08" db="EMBL/GenBank/DDBJ databases">
        <authorList>
            <person name="Peeters C."/>
        </authorList>
    </citation>
    <scope>NUCLEOTIDE SEQUENCE [LARGE SCALE GENOMIC DNA]</scope>
    <source>
        <strain evidence="2 3">LMG 31114</strain>
    </source>
</reference>
<feature type="domain" description="Peptidase C39-like" evidence="1">
    <location>
        <begin position="9"/>
        <end position="176"/>
    </location>
</feature>
<proteinExistence type="predicted"/>
<dbReference type="InterPro" id="IPR039564">
    <property type="entry name" value="Peptidase_C39-like"/>
</dbReference>
<dbReference type="RefSeq" id="WP_150682127.1">
    <property type="nucleotide sequence ID" value="NZ_CABPSK010000006.1"/>
</dbReference>
<sequence>MNNTYRHANVPYRSQWASPELNERIVNGSIDPCDDPMWTLSGFSSATEYRFWARRICGIACLESILDFLSIPHGTRYEMVREALSFGAYIRHDDNSVTGLIYRPFCDWVRARYQLDVDVYEHTPLSNVAKAISPSCMAFASVSSEIRNPTTPNARKGGHLILIHGTDPENILFHNPSGVPPYQANVSLRIKEAERFFARRGMFVSIPSGS</sequence>
<organism evidence="2 3">
    <name type="scientific">Pandoraea pneumonica</name>
    <dbReference type="NCBI Taxonomy" id="2508299"/>
    <lineage>
        <taxon>Bacteria</taxon>
        <taxon>Pseudomonadati</taxon>
        <taxon>Pseudomonadota</taxon>
        <taxon>Betaproteobacteria</taxon>
        <taxon>Burkholderiales</taxon>
        <taxon>Burkholderiaceae</taxon>
        <taxon>Pandoraea</taxon>
    </lineage>
</organism>
<evidence type="ECO:0000313" key="2">
    <source>
        <dbReference type="EMBL" id="VVE54561.1"/>
    </source>
</evidence>
<dbReference type="Pfam" id="PF13529">
    <property type="entry name" value="Peptidase_C39_2"/>
    <property type="match status" value="1"/>
</dbReference>
<protein>
    <recommendedName>
        <fullName evidence="1">Peptidase C39-like domain-containing protein</fullName>
    </recommendedName>
</protein>
<evidence type="ECO:0000259" key="1">
    <source>
        <dbReference type="Pfam" id="PF13529"/>
    </source>
</evidence>
<dbReference type="OrthoDB" id="2602488at2"/>
<keyword evidence="3" id="KW-1185">Reference proteome</keyword>